<feature type="non-terminal residue" evidence="1">
    <location>
        <position position="38"/>
    </location>
</feature>
<name>A0A1A7YRR1_9TELE</name>
<dbReference type="EMBL" id="HADX01010398">
    <property type="protein sequence ID" value="SBP32630.1"/>
    <property type="molecule type" value="Transcribed_RNA"/>
</dbReference>
<proteinExistence type="predicted"/>
<dbReference type="AlphaFoldDB" id="A0A1A7YRR1"/>
<accession>A0A1A7YRR1</accession>
<feature type="non-terminal residue" evidence="1">
    <location>
        <position position="1"/>
    </location>
</feature>
<reference evidence="1" key="1">
    <citation type="submission" date="2016-05" db="EMBL/GenBank/DDBJ databases">
        <authorList>
            <person name="Lavstsen T."/>
            <person name="Jespersen J.S."/>
        </authorList>
    </citation>
    <scope>NUCLEOTIDE SEQUENCE</scope>
    <source>
        <tissue evidence="1">Brain</tissue>
    </source>
</reference>
<evidence type="ECO:0000313" key="1">
    <source>
        <dbReference type="EMBL" id="SBP32630.1"/>
    </source>
</evidence>
<reference evidence="1" key="2">
    <citation type="submission" date="2016-06" db="EMBL/GenBank/DDBJ databases">
        <title>The genome of a short-lived fish provides insights into sex chromosome evolution and the genetic control of aging.</title>
        <authorList>
            <person name="Reichwald K."/>
            <person name="Felder M."/>
            <person name="Petzold A."/>
            <person name="Koch P."/>
            <person name="Groth M."/>
            <person name="Platzer M."/>
        </authorList>
    </citation>
    <scope>NUCLEOTIDE SEQUENCE</scope>
    <source>
        <tissue evidence="1">Brain</tissue>
    </source>
</reference>
<protein>
    <submittedName>
        <fullName evidence="1">Zgc:195170</fullName>
    </submittedName>
</protein>
<sequence length="38" mass="4448">LFTLSSKWRTFLPLLTQRKGTKAIWRRQADLSCIVLSL</sequence>
<organism evidence="1">
    <name type="scientific">Iconisemion striatum</name>
    <dbReference type="NCBI Taxonomy" id="60296"/>
    <lineage>
        <taxon>Eukaryota</taxon>
        <taxon>Metazoa</taxon>
        <taxon>Chordata</taxon>
        <taxon>Craniata</taxon>
        <taxon>Vertebrata</taxon>
        <taxon>Euteleostomi</taxon>
        <taxon>Actinopterygii</taxon>
        <taxon>Neopterygii</taxon>
        <taxon>Teleostei</taxon>
        <taxon>Neoteleostei</taxon>
        <taxon>Acanthomorphata</taxon>
        <taxon>Ovalentaria</taxon>
        <taxon>Atherinomorphae</taxon>
        <taxon>Cyprinodontiformes</taxon>
        <taxon>Nothobranchiidae</taxon>
        <taxon>Iconisemion</taxon>
    </lineage>
</organism>
<gene>
    <name evidence="1" type="primary">ZGC:195170</name>
</gene>